<dbReference type="Pfam" id="PF14398">
    <property type="entry name" value="ATPgrasp_YheCD"/>
    <property type="match status" value="1"/>
</dbReference>
<evidence type="ECO:0000313" key="4">
    <source>
        <dbReference type="Proteomes" id="UP000036932"/>
    </source>
</evidence>
<reference evidence="4" key="1">
    <citation type="submission" date="2015-08" db="EMBL/GenBank/DDBJ databases">
        <title>Genome sequencing project for genomic taxonomy and phylogenomics of Bacillus-like bacteria.</title>
        <authorList>
            <person name="Liu B."/>
            <person name="Wang J."/>
            <person name="Zhu Y."/>
            <person name="Liu G."/>
            <person name="Chen Q."/>
            <person name="Chen Z."/>
            <person name="Lan J."/>
            <person name="Che J."/>
            <person name="Ge C."/>
            <person name="Shi H."/>
            <person name="Pan Z."/>
            <person name="Liu X."/>
        </authorList>
    </citation>
    <scope>NUCLEOTIDE SEQUENCE [LARGE SCALE GENOMIC DNA]</scope>
    <source>
        <strain evidence="4">FJAT-22460</strain>
    </source>
</reference>
<keyword evidence="1" id="KW-0547">Nucleotide-binding</keyword>
<dbReference type="GO" id="GO:0005524">
    <property type="term" value="F:ATP binding"/>
    <property type="evidence" value="ECO:0007669"/>
    <property type="project" value="UniProtKB-UniRule"/>
</dbReference>
<dbReference type="Proteomes" id="UP000036932">
    <property type="component" value="Unassembled WGS sequence"/>
</dbReference>
<dbReference type="InterPro" id="IPR011761">
    <property type="entry name" value="ATP-grasp"/>
</dbReference>
<dbReference type="PROSITE" id="PS50975">
    <property type="entry name" value="ATP_GRASP"/>
    <property type="match status" value="1"/>
</dbReference>
<evidence type="ECO:0000256" key="1">
    <source>
        <dbReference type="PROSITE-ProRule" id="PRU00409"/>
    </source>
</evidence>
<evidence type="ECO:0000259" key="2">
    <source>
        <dbReference type="PROSITE" id="PS50975"/>
    </source>
</evidence>
<protein>
    <recommendedName>
        <fullName evidence="2">ATP-grasp domain-containing protein</fullName>
    </recommendedName>
</protein>
<feature type="domain" description="ATP-grasp" evidence="2">
    <location>
        <begin position="14"/>
        <end position="254"/>
    </location>
</feature>
<sequence>MTIQRVASKWAKTKILLKNKGLASYVPPTREYTFEALQDMLSTYTLVYIKPDRGTYGIGVMSVEQFHPPTTDPTETPAASYKLRYEQETRVFTSLESLHKTLSALFHDQQFLIQQGIHLLHYMGRPFDLRVLTQKSPSGQWVSTGIIGRVAAKDKIITNHHSGGTVKHYKPLMLEHMTAQEAEDIRKELNTLGVHVAAQLQKSYPNLKEIGLDVAIDERWSIWILEVNTKPALFPFKKFFKDPNIYKQVKKYASAYGRNLSSKKKAKKTG</sequence>
<dbReference type="AlphaFoldDB" id="A0A0M1N1I0"/>
<dbReference type="RefSeq" id="WP_054405027.1">
    <property type="nucleotide sequence ID" value="NZ_LIUT01000008.1"/>
</dbReference>
<dbReference type="OrthoDB" id="7869153at2"/>
<dbReference type="InterPro" id="IPR026838">
    <property type="entry name" value="YheC/D"/>
</dbReference>
<organism evidence="3 4">
    <name type="scientific">Paenibacillus solani</name>
    <dbReference type="NCBI Taxonomy" id="1705565"/>
    <lineage>
        <taxon>Bacteria</taxon>
        <taxon>Bacillati</taxon>
        <taxon>Bacillota</taxon>
        <taxon>Bacilli</taxon>
        <taxon>Bacillales</taxon>
        <taxon>Paenibacillaceae</taxon>
        <taxon>Paenibacillus</taxon>
    </lineage>
</organism>
<dbReference type="GO" id="GO:0046872">
    <property type="term" value="F:metal ion binding"/>
    <property type="evidence" value="ECO:0007669"/>
    <property type="project" value="InterPro"/>
</dbReference>
<comment type="caution">
    <text evidence="3">The sequence shown here is derived from an EMBL/GenBank/DDBJ whole genome shotgun (WGS) entry which is preliminary data.</text>
</comment>
<accession>A0A0M1N1I0</accession>
<gene>
    <name evidence="3" type="ORF">AM231_24695</name>
</gene>
<keyword evidence="1" id="KW-0067">ATP-binding</keyword>
<dbReference type="Gene3D" id="3.30.470.20">
    <property type="entry name" value="ATP-grasp fold, B domain"/>
    <property type="match status" value="1"/>
</dbReference>
<dbReference type="EMBL" id="LIUT01000008">
    <property type="protein sequence ID" value="KOR75870.1"/>
    <property type="molecule type" value="Genomic_DNA"/>
</dbReference>
<evidence type="ECO:0000313" key="3">
    <source>
        <dbReference type="EMBL" id="KOR75870.1"/>
    </source>
</evidence>
<name>A0A0M1N1I0_9BACL</name>
<dbReference type="PATRIC" id="fig|1705565.3.peg.1104"/>
<dbReference type="SUPFAM" id="SSF56059">
    <property type="entry name" value="Glutathione synthetase ATP-binding domain-like"/>
    <property type="match status" value="1"/>
</dbReference>
<keyword evidence="4" id="KW-1185">Reference proteome</keyword>
<proteinExistence type="predicted"/>